<evidence type="ECO:0000256" key="1">
    <source>
        <dbReference type="SAM" id="MobiDB-lite"/>
    </source>
</evidence>
<comment type="caution">
    <text evidence="4">The sequence shown here is derived from an EMBL/GenBank/DDBJ whole genome shotgun (WGS) entry which is preliminary data.</text>
</comment>
<feature type="domain" description="DUF4179" evidence="3">
    <location>
        <begin position="179"/>
        <end position="263"/>
    </location>
</feature>
<keyword evidence="5" id="KW-1185">Reference proteome</keyword>
<feature type="region of interest" description="Disordered" evidence="1">
    <location>
        <begin position="140"/>
        <end position="161"/>
    </location>
</feature>
<gene>
    <name evidence="4" type="ORF">OB236_01080</name>
</gene>
<keyword evidence="2" id="KW-0472">Membrane</keyword>
<feature type="transmembrane region" description="Helical" evidence="2">
    <location>
        <begin position="182"/>
        <end position="201"/>
    </location>
</feature>
<organism evidence="4 5">
    <name type="scientific">Paenibacillus baimaensis</name>
    <dbReference type="NCBI Taxonomy" id="2982185"/>
    <lineage>
        <taxon>Bacteria</taxon>
        <taxon>Bacillati</taxon>
        <taxon>Bacillota</taxon>
        <taxon>Bacilli</taxon>
        <taxon>Bacillales</taxon>
        <taxon>Paenibacillaceae</taxon>
        <taxon>Paenibacillus</taxon>
    </lineage>
</organism>
<evidence type="ECO:0000256" key="2">
    <source>
        <dbReference type="SAM" id="Phobius"/>
    </source>
</evidence>
<protein>
    <submittedName>
        <fullName evidence="4">DUF4179 domain-containing protein</fullName>
    </submittedName>
</protein>
<dbReference type="RefSeq" id="WP_262682209.1">
    <property type="nucleotide sequence ID" value="NZ_JAOQIO010000005.1"/>
</dbReference>
<dbReference type="Proteomes" id="UP001652445">
    <property type="component" value="Unassembled WGS sequence"/>
</dbReference>
<proteinExistence type="predicted"/>
<keyword evidence="2" id="KW-0812">Transmembrane</keyword>
<feature type="compositionally biased region" description="Polar residues" evidence="1">
    <location>
        <begin position="149"/>
        <end position="161"/>
    </location>
</feature>
<name>A0ABT2U9N4_9BACL</name>
<dbReference type="EMBL" id="JAOQIO010000005">
    <property type="protein sequence ID" value="MCU6790706.1"/>
    <property type="molecule type" value="Genomic_DNA"/>
</dbReference>
<dbReference type="Gene3D" id="2.60.40.1630">
    <property type="entry name" value="bacillus anthracis domain"/>
    <property type="match status" value="1"/>
</dbReference>
<accession>A0ABT2U9N4</accession>
<sequence>MRCWSVEEADLYLASCNVHKSTHKACLQGSGFKGAPVFLEEIQQHLNSCATCRMRLEECRMEQSQWTDQLFPREDALPGSFTADLMAKLDDVALTTVYSESRPRTAFVRTEAESATQLELLLDDQESHSDPLSISMTSTTLSMQKQHSDQPSISVRNSQDSQFSQARLPRWSRWLSIRNQKWAFTTAALILLISSTLAVMASPSLAEYVRSLFAPDVVDYGLLKSQELGLVNNPNIKVKDQGYTMEINEVVADSTRVVMALKLTGPDGMPNHNMLELSGPNEIQITDRNGNKLGELYDIGMTSQMYVLVAHFPQEIQADELMIQATISRLGSDIQRIPYIQGKWSFAFNVNLKQAKALTTVQPLNQSYTTENGMTIHMKRLVRTPSGVRLDLDTELSAAAAERSPARLREREQLMFHFEDESGEEIHSVMSTKFPHKDSLLTASKIKDPAAHIMHWSYSFKYLPAESYVRFVWDGYILPEITEERLDFVPDDLSAQPAIFHHEGDELRLTGFEMDDAPDPRENRKEAVLRVQGIFKNNFTGDEWVVKDADGIEYPVHYRGGSSAFDGVVTLGNEFPGKDYAFRIPALQRSPEKLTLIRKVIDRKYPEPPVSGWSFTINEGGRANGR</sequence>
<evidence type="ECO:0000313" key="4">
    <source>
        <dbReference type="EMBL" id="MCU6790706.1"/>
    </source>
</evidence>
<dbReference type="Pfam" id="PF13786">
    <property type="entry name" value="DUF4179"/>
    <property type="match status" value="1"/>
</dbReference>
<dbReference type="InterPro" id="IPR025436">
    <property type="entry name" value="DUF4179"/>
</dbReference>
<keyword evidence="2" id="KW-1133">Transmembrane helix</keyword>
<reference evidence="4 5" key="1">
    <citation type="submission" date="2022-09" db="EMBL/GenBank/DDBJ databases">
        <authorList>
            <person name="Han X.L."/>
            <person name="Wang Q."/>
            <person name="Lu T."/>
        </authorList>
    </citation>
    <scope>NUCLEOTIDE SEQUENCE [LARGE SCALE GENOMIC DNA]</scope>
    <source>
        <strain evidence="4 5">WQ 127069</strain>
    </source>
</reference>
<evidence type="ECO:0000313" key="5">
    <source>
        <dbReference type="Proteomes" id="UP001652445"/>
    </source>
</evidence>
<evidence type="ECO:0000259" key="3">
    <source>
        <dbReference type="Pfam" id="PF13786"/>
    </source>
</evidence>